<evidence type="ECO:0000313" key="2">
    <source>
        <dbReference type="EMBL" id="MDX3699643.1"/>
    </source>
</evidence>
<dbReference type="Proteomes" id="UP001271274">
    <property type="component" value="Unassembled WGS sequence"/>
</dbReference>
<comment type="caution">
    <text evidence="2">The sequence shown here is derived from an EMBL/GenBank/DDBJ whole genome shotgun (WGS) entry which is preliminary data.</text>
</comment>
<protein>
    <submittedName>
        <fullName evidence="2">Phage head closure protein</fullName>
    </submittedName>
</protein>
<feature type="region of interest" description="Disordered" evidence="1">
    <location>
        <begin position="16"/>
        <end position="56"/>
    </location>
</feature>
<proteinExistence type="predicted"/>
<dbReference type="Gene3D" id="2.40.10.270">
    <property type="entry name" value="Bacteriophage SPP1 head-tail adaptor protein"/>
    <property type="match status" value="1"/>
</dbReference>
<dbReference type="InterPro" id="IPR038666">
    <property type="entry name" value="SSP1_head-tail_sf"/>
</dbReference>
<dbReference type="InterPro" id="IPR008767">
    <property type="entry name" value="Phage_SPP1_head-tail_adaptor"/>
</dbReference>
<name>A0ABU4NCP7_9ACTN</name>
<reference evidence="2 3" key="1">
    <citation type="journal article" date="2023" name="Microb. Genom.">
        <title>Mesoterricola silvestris gen. nov., sp. nov., Mesoterricola sediminis sp. nov., Geothrix oryzae sp. nov., Geothrix edaphica sp. nov., Geothrix rubra sp. nov., and Geothrix limicola sp. nov., six novel members of Acidobacteriota isolated from soils.</title>
        <authorList>
            <person name="Weisberg A.J."/>
            <person name="Pearce E."/>
            <person name="Kramer C.G."/>
            <person name="Chang J.H."/>
            <person name="Clarke C.R."/>
        </authorList>
    </citation>
    <scope>NUCLEOTIDE SEQUENCE [LARGE SCALE GENOMIC DNA]</scope>
    <source>
        <strain evidence="2 3">ID09-01A</strain>
    </source>
</reference>
<accession>A0ABU4NCP7</accession>
<dbReference type="EMBL" id="JARAYU010000002">
    <property type="protein sequence ID" value="MDX3699643.1"/>
    <property type="molecule type" value="Genomic_DNA"/>
</dbReference>
<evidence type="ECO:0000313" key="3">
    <source>
        <dbReference type="Proteomes" id="UP001271274"/>
    </source>
</evidence>
<dbReference type="Pfam" id="PF05521">
    <property type="entry name" value="Phage_HCP"/>
    <property type="match status" value="1"/>
</dbReference>
<gene>
    <name evidence="2" type="ORF">PV662_07700</name>
</gene>
<sequence length="113" mass="12636">MSRVGHLLNRRIEVWRETSADDGGGGQAKTWVHESTPRARKSQPSARERTAADQAGAELTETWYFNPGTDVQRRDQLRPPGRVLKVTAVFEPSEDNTYLRADCTLVQPLNGTT</sequence>
<dbReference type="NCBIfam" id="TIGR01563">
    <property type="entry name" value="gp16_SPP1"/>
    <property type="match status" value="1"/>
</dbReference>
<keyword evidence="3" id="KW-1185">Reference proteome</keyword>
<evidence type="ECO:0000256" key="1">
    <source>
        <dbReference type="SAM" id="MobiDB-lite"/>
    </source>
</evidence>
<dbReference type="RefSeq" id="WP_319061777.1">
    <property type="nucleotide sequence ID" value="NZ_JARAYT010000037.1"/>
</dbReference>
<organism evidence="2 3">
    <name type="scientific">Streptomyces europaeiscabiei</name>
    <dbReference type="NCBI Taxonomy" id="146819"/>
    <lineage>
        <taxon>Bacteria</taxon>
        <taxon>Bacillati</taxon>
        <taxon>Actinomycetota</taxon>
        <taxon>Actinomycetes</taxon>
        <taxon>Kitasatosporales</taxon>
        <taxon>Streptomycetaceae</taxon>
        <taxon>Streptomyces</taxon>
    </lineage>
</organism>